<gene>
    <name evidence="1" type="ORF">RPERSI_LOCUS23390</name>
</gene>
<evidence type="ECO:0000313" key="1">
    <source>
        <dbReference type="EMBL" id="CAG8811793.1"/>
    </source>
</evidence>
<accession>A0ACA9RWW6</accession>
<evidence type="ECO:0000313" key="2">
    <source>
        <dbReference type="Proteomes" id="UP000789920"/>
    </source>
</evidence>
<dbReference type="EMBL" id="CAJVQC010072829">
    <property type="protein sequence ID" value="CAG8811793.1"/>
    <property type="molecule type" value="Genomic_DNA"/>
</dbReference>
<sequence length="99" mass="11085">MQFSSENPYVSDIVLESTDKSSTEIQEILQPVIETTMAETIQTGEFNPTEAMAETNEMETTENKPEAINISTNDDLATDIETDFISHKEINNNAEKNLL</sequence>
<dbReference type="Proteomes" id="UP000789920">
    <property type="component" value="Unassembled WGS sequence"/>
</dbReference>
<keyword evidence="2" id="KW-1185">Reference proteome</keyword>
<name>A0ACA9RWW6_9GLOM</name>
<proteinExistence type="predicted"/>
<organism evidence="1 2">
    <name type="scientific">Racocetra persica</name>
    <dbReference type="NCBI Taxonomy" id="160502"/>
    <lineage>
        <taxon>Eukaryota</taxon>
        <taxon>Fungi</taxon>
        <taxon>Fungi incertae sedis</taxon>
        <taxon>Mucoromycota</taxon>
        <taxon>Glomeromycotina</taxon>
        <taxon>Glomeromycetes</taxon>
        <taxon>Diversisporales</taxon>
        <taxon>Gigasporaceae</taxon>
        <taxon>Racocetra</taxon>
    </lineage>
</organism>
<feature type="non-terminal residue" evidence="1">
    <location>
        <position position="99"/>
    </location>
</feature>
<protein>
    <submittedName>
        <fullName evidence="1">20803_t:CDS:1</fullName>
    </submittedName>
</protein>
<comment type="caution">
    <text evidence="1">The sequence shown here is derived from an EMBL/GenBank/DDBJ whole genome shotgun (WGS) entry which is preliminary data.</text>
</comment>
<reference evidence="1" key="1">
    <citation type="submission" date="2021-06" db="EMBL/GenBank/DDBJ databases">
        <authorList>
            <person name="Kallberg Y."/>
            <person name="Tangrot J."/>
            <person name="Rosling A."/>
        </authorList>
    </citation>
    <scope>NUCLEOTIDE SEQUENCE</scope>
    <source>
        <strain evidence="1">MA461A</strain>
    </source>
</reference>